<evidence type="ECO:0000256" key="7">
    <source>
        <dbReference type="ARBA" id="ARBA00023237"/>
    </source>
</evidence>
<protein>
    <submittedName>
        <fullName evidence="10">SusC/RagA family TonB-linked outer membrane protein</fullName>
    </submittedName>
</protein>
<reference evidence="10" key="2">
    <citation type="submission" date="2020-09" db="EMBL/GenBank/DDBJ databases">
        <authorList>
            <person name="Sun Q."/>
            <person name="Sedlacek I."/>
        </authorList>
    </citation>
    <scope>NUCLEOTIDE SEQUENCE</scope>
    <source>
        <strain evidence="10">CCM 8711</strain>
    </source>
</reference>
<dbReference type="InterPro" id="IPR008969">
    <property type="entry name" value="CarboxyPept-like_regulatory"/>
</dbReference>
<dbReference type="EMBL" id="BMDO01000008">
    <property type="protein sequence ID" value="GGI51688.1"/>
    <property type="molecule type" value="Genomic_DNA"/>
</dbReference>
<dbReference type="GO" id="GO:0015344">
    <property type="term" value="F:siderophore uptake transmembrane transporter activity"/>
    <property type="evidence" value="ECO:0007669"/>
    <property type="project" value="TreeGrafter"/>
</dbReference>
<keyword evidence="3 8" id="KW-1134">Transmembrane beta strand</keyword>
<gene>
    <name evidence="10" type="ORF">GCM10011425_29000</name>
</gene>
<reference evidence="10" key="1">
    <citation type="journal article" date="2014" name="Int. J. Syst. Evol. Microbiol.">
        <title>Complete genome sequence of Corynebacterium casei LMG S-19264T (=DSM 44701T), isolated from a smear-ripened cheese.</title>
        <authorList>
            <consortium name="US DOE Joint Genome Institute (JGI-PGF)"/>
            <person name="Walter F."/>
            <person name="Albersmeier A."/>
            <person name="Kalinowski J."/>
            <person name="Ruckert C."/>
        </authorList>
    </citation>
    <scope>NUCLEOTIDE SEQUENCE</scope>
    <source>
        <strain evidence="10">CCM 8711</strain>
    </source>
</reference>
<dbReference type="Gene3D" id="2.60.40.1120">
    <property type="entry name" value="Carboxypeptidase-like, regulatory domain"/>
    <property type="match status" value="1"/>
</dbReference>
<dbReference type="InterPro" id="IPR036942">
    <property type="entry name" value="Beta-barrel_TonB_sf"/>
</dbReference>
<proteinExistence type="inferred from homology"/>
<dbReference type="NCBIfam" id="TIGR04056">
    <property type="entry name" value="OMP_RagA_SusC"/>
    <property type="match status" value="1"/>
</dbReference>
<dbReference type="Pfam" id="PF07715">
    <property type="entry name" value="Plug"/>
    <property type="match status" value="1"/>
</dbReference>
<dbReference type="NCBIfam" id="TIGR04057">
    <property type="entry name" value="SusC_RagA_signa"/>
    <property type="match status" value="1"/>
</dbReference>
<dbReference type="FunFam" id="2.60.40.1120:FF:000003">
    <property type="entry name" value="Outer membrane protein Omp121"/>
    <property type="match status" value="1"/>
</dbReference>
<dbReference type="PROSITE" id="PS52016">
    <property type="entry name" value="TONB_DEPENDENT_REC_3"/>
    <property type="match status" value="1"/>
</dbReference>
<keyword evidence="6 8" id="KW-0472">Membrane</keyword>
<evidence type="ECO:0000256" key="5">
    <source>
        <dbReference type="ARBA" id="ARBA00022729"/>
    </source>
</evidence>
<comment type="subcellular location">
    <subcellularLocation>
        <location evidence="1 8">Cell outer membrane</location>
        <topology evidence="1 8">Multi-pass membrane protein</topology>
    </subcellularLocation>
</comment>
<dbReference type="SUPFAM" id="SSF49464">
    <property type="entry name" value="Carboxypeptidase regulatory domain-like"/>
    <property type="match status" value="1"/>
</dbReference>
<dbReference type="RefSeq" id="WP_229747159.1">
    <property type="nucleotide sequence ID" value="NZ_BMDO01000008.1"/>
</dbReference>
<evidence type="ECO:0000259" key="9">
    <source>
        <dbReference type="Pfam" id="PF07715"/>
    </source>
</evidence>
<evidence type="ECO:0000256" key="2">
    <source>
        <dbReference type="ARBA" id="ARBA00022448"/>
    </source>
</evidence>
<evidence type="ECO:0000256" key="1">
    <source>
        <dbReference type="ARBA" id="ARBA00004571"/>
    </source>
</evidence>
<dbReference type="InterPro" id="IPR012910">
    <property type="entry name" value="Plug_dom"/>
</dbReference>
<evidence type="ECO:0000313" key="10">
    <source>
        <dbReference type="EMBL" id="GGI51688.1"/>
    </source>
</evidence>
<comment type="caution">
    <text evidence="10">The sequence shown here is derived from an EMBL/GenBank/DDBJ whole genome shotgun (WGS) entry which is preliminary data.</text>
</comment>
<keyword evidence="5" id="KW-0732">Signal</keyword>
<dbReference type="Pfam" id="PF13715">
    <property type="entry name" value="CarbopepD_reg_2"/>
    <property type="match status" value="1"/>
</dbReference>
<dbReference type="Proteomes" id="UP000662074">
    <property type="component" value="Unassembled WGS sequence"/>
</dbReference>
<dbReference type="SUPFAM" id="SSF56935">
    <property type="entry name" value="Porins"/>
    <property type="match status" value="1"/>
</dbReference>
<keyword evidence="7 8" id="KW-0998">Cell outer membrane</keyword>
<keyword evidence="4 8" id="KW-0812">Transmembrane</keyword>
<evidence type="ECO:0000256" key="8">
    <source>
        <dbReference type="PROSITE-ProRule" id="PRU01360"/>
    </source>
</evidence>
<dbReference type="InterPro" id="IPR037066">
    <property type="entry name" value="Plug_dom_sf"/>
</dbReference>
<dbReference type="AlphaFoldDB" id="A0A917JAA1"/>
<sequence>MKMKFYQKGISRKYGSTMLSLTTGLVFAGVFLVKTDAKAAVKAHYGNGLTITKALNKTSFADINISGTVMDEKGQPLTGVSVKVKGSSAGTMTDPSGVFKITAPENATLVISYIGYQSKEVPVGGKTSISITLTPSSNSLNEVVVTSFGIKRQARAVGYATSTVTGKEITEAGATNFGSALYGKAAGVQVTTAPGGASSAVNIQIRGLTSLGFQQQPLYVVDGVIIRSENQYGPNGRNNGGFYDDQRIRGNGILDINPQDIESLNILKGAAASSLYGSDANAGVIIITTKKGSKSKGPQVAFNYVGTMEQAAFMPKFQNVYGQGYDRATNLAVGATEEGWIPDAASPNGVRPNFRAYANFGPKMEGQQVRWWDGSIRSYSPQPDNYKNIFRNGFSSQANVSLSNQTDNADYRISASRLDYNSIQRESNQQRNTFGLNSGLKLSKTVSVDIVANYVNTLTHNRPYQTNRLAQSFDGFFGREEDMNLILDKYQTSQGYAFVPFNQTARNPSEAFVFNVRPNLYDYFFTTLKNTYDENENRLYTSATLNWDVLKHLRFRGRIGQDYTGRSVEEKGYNQYPVAFNPVSNSTGNFNVSTGIYSVVYGDALLTYSDNLTKDFNFSLSGGFTSRSERYKDETSATSQGLVSENFFSLNNSYGLLNTTYTRQSFLKYGFFGILNLTYKNYLFLEGTVRQESASTLPPKNNSYFYPSVSGSFVFTDAFKNSLPSFLSYGKLRASYGVVGNPAANYRANVLYAQTSLQTNNGSVAQVSIPNSNFGNNNLMPEKKHETEFGLETRMFNDRFGLDFTYYQNRIKNQILSLQVAPTNGQSSQIVNAGEIGNTGVEIGLNGRPLVGAFKWQTRLNFSRIRSKVYSLEGVSQIVYANLENSGIQIVVKPGEDIGNIYVYPVATDNNGNKKVDADGYYIIDKTYKKAGNILPKISGGLTNTFDYKNFSLTVLTDYRFGGKIVSTPLKYGISAGMYESTLQYRDAEHGGLSYYIDGTNYVQVASGATAGPAGQKLYHDGVILPGVNANGQPNTKILDAASYYFNSFAAGSDESLNEEGAIYKNNYIKLRELTLGYTLPRSVSSKLHVSNVRFSLIGRNLLYIYRTLKNLDPETLIGSQWYSQGVDNGSLPATRSYGASLNVTF</sequence>
<dbReference type="Gene3D" id="2.170.130.10">
    <property type="entry name" value="TonB-dependent receptor, plug domain"/>
    <property type="match status" value="1"/>
</dbReference>
<evidence type="ECO:0000256" key="4">
    <source>
        <dbReference type="ARBA" id="ARBA00022692"/>
    </source>
</evidence>
<dbReference type="Gene3D" id="2.40.170.20">
    <property type="entry name" value="TonB-dependent receptor, beta-barrel domain"/>
    <property type="match status" value="1"/>
</dbReference>
<organism evidence="10 11">
    <name type="scientific">Mucilaginibacter galii</name>
    <dbReference type="NCBI Taxonomy" id="2005073"/>
    <lineage>
        <taxon>Bacteria</taxon>
        <taxon>Pseudomonadati</taxon>
        <taxon>Bacteroidota</taxon>
        <taxon>Sphingobacteriia</taxon>
        <taxon>Sphingobacteriales</taxon>
        <taxon>Sphingobacteriaceae</taxon>
        <taxon>Mucilaginibacter</taxon>
    </lineage>
</organism>
<dbReference type="GO" id="GO:0044718">
    <property type="term" value="P:siderophore transmembrane transport"/>
    <property type="evidence" value="ECO:0007669"/>
    <property type="project" value="TreeGrafter"/>
</dbReference>
<dbReference type="InterPro" id="IPR039426">
    <property type="entry name" value="TonB-dep_rcpt-like"/>
</dbReference>
<keyword evidence="2 8" id="KW-0813">Transport</keyword>
<evidence type="ECO:0000256" key="3">
    <source>
        <dbReference type="ARBA" id="ARBA00022452"/>
    </source>
</evidence>
<dbReference type="InterPro" id="IPR023996">
    <property type="entry name" value="TonB-dep_OMP_SusC/RagA"/>
</dbReference>
<evidence type="ECO:0000313" key="11">
    <source>
        <dbReference type="Proteomes" id="UP000662074"/>
    </source>
</evidence>
<dbReference type="PANTHER" id="PTHR30069:SF29">
    <property type="entry name" value="HEMOGLOBIN AND HEMOGLOBIN-HAPTOGLOBIN-BINDING PROTEIN 1-RELATED"/>
    <property type="match status" value="1"/>
</dbReference>
<evidence type="ECO:0000256" key="6">
    <source>
        <dbReference type="ARBA" id="ARBA00023136"/>
    </source>
</evidence>
<dbReference type="GO" id="GO:0009279">
    <property type="term" value="C:cell outer membrane"/>
    <property type="evidence" value="ECO:0007669"/>
    <property type="project" value="UniProtKB-SubCell"/>
</dbReference>
<feature type="domain" description="TonB-dependent receptor plug" evidence="9">
    <location>
        <begin position="155"/>
        <end position="284"/>
    </location>
</feature>
<dbReference type="InterPro" id="IPR023997">
    <property type="entry name" value="TonB-dep_OMP_SusC/RagA_CS"/>
</dbReference>
<comment type="similarity">
    <text evidence="8">Belongs to the TonB-dependent receptor family.</text>
</comment>
<keyword evidence="11" id="KW-1185">Reference proteome</keyword>
<name>A0A917JAA1_9SPHI</name>
<accession>A0A917JAA1</accession>
<dbReference type="PANTHER" id="PTHR30069">
    <property type="entry name" value="TONB-DEPENDENT OUTER MEMBRANE RECEPTOR"/>
    <property type="match status" value="1"/>
</dbReference>